<evidence type="ECO:0000313" key="2">
    <source>
        <dbReference type="Proteomes" id="UP001321804"/>
    </source>
</evidence>
<sequence length="62" mass="7617">MRDLAVKIIFINKLIPDQGKKEKIKMLKKLTEQQLEEIKGGKTFTQLTWFRDRKSGKYWWWF</sequence>
<dbReference type="EMBL" id="AP026801">
    <property type="protein sequence ID" value="BDR57069.1"/>
    <property type="molecule type" value="Genomic_DNA"/>
</dbReference>
<dbReference type="Proteomes" id="UP001321804">
    <property type="component" value="Chromosome"/>
</dbReference>
<reference evidence="1 2" key="1">
    <citation type="journal article" date="2023" name="Microbiol. Spectr.">
        <title>Symbiosis of Carpenter Bees with Uncharacterized Lactic Acid Bacteria Showing NAD Auxotrophy.</title>
        <authorList>
            <person name="Kawasaki S."/>
            <person name="Ozawa K."/>
            <person name="Mori T."/>
            <person name="Yamamoto A."/>
            <person name="Ito M."/>
            <person name="Ohkuma M."/>
            <person name="Sakamoto M."/>
            <person name="Matsutani M."/>
        </authorList>
    </citation>
    <scope>NUCLEOTIDE SEQUENCE [LARGE SCALE GENOMIC DNA]</scope>
    <source>
        <strain evidence="1 2">KimC2</strain>
    </source>
</reference>
<name>A0AAU9D0B0_9LACO</name>
<evidence type="ECO:0000313" key="1">
    <source>
        <dbReference type="EMBL" id="BDR57069.1"/>
    </source>
</evidence>
<organism evidence="1 2">
    <name type="scientific">Xylocopilactobacillus apis</name>
    <dbReference type="NCBI Taxonomy" id="2932183"/>
    <lineage>
        <taxon>Bacteria</taxon>
        <taxon>Bacillati</taxon>
        <taxon>Bacillota</taxon>
        <taxon>Bacilli</taxon>
        <taxon>Lactobacillales</taxon>
        <taxon>Lactobacillaceae</taxon>
        <taxon>Xylocopilactobacillus</taxon>
    </lineage>
</organism>
<dbReference type="KEGG" id="xak:KIMC2_16310"/>
<gene>
    <name evidence="1" type="ORF">KIMC2_16310</name>
</gene>
<dbReference type="AlphaFoldDB" id="A0AAU9D0B0"/>
<protein>
    <recommendedName>
        <fullName evidence="3">Bacteriocin-type signal sequence-containing protein</fullName>
    </recommendedName>
</protein>
<evidence type="ECO:0008006" key="3">
    <source>
        <dbReference type="Google" id="ProtNLM"/>
    </source>
</evidence>
<keyword evidence="2" id="KW-1185">Reference proteome</keyword>
<proteinExistence type="predicted"/>
<accession>A0AAU9D0B0</accession>